<keyword evidence="3" id="KW-0732">Signal</keyword>
<sequence>MKKSKLLLNVSSAISVIAPAFFVIACQKKYDPSKPDSNKNAENSNSHQNKIENIQNEKKITEGNTPKENQSSKVGKIANKKSESQTSKTPIVDNNNNNNIKHIQENNSKTTPQSPRIHVAPQTMPKNDSHSNSKVNNPKKSEEIPKTELKKDENISNNTEFTPETDDITGEKLTFKDFQEAKKNYEKFYNSLKEMRDTLYQLKTNKKDNINQDIEIDDEEIAELKKIEQKITSFNNQISSIPTKEEYEKAIKNIINYLKELDKEYNDGEEIENKNIYEVQSVKQKFDTYKQDKKTIIEIKIKASNPAIISSIKKDLSSITVDYKGKYIANKLHPGTKAEQTLKINDISVNNDEITLKTTMDLKINEEWHIKSINLAATNDTKIYIDKIEENKAKILNKVRITDYSLEKPNVKIKFEVTDPKLIEGKYYSVYVTPVENKLWEGPYKIHIPQNLSNGQLEFQLGISENWEGEWENTIWAILEGEVYSNTFKQQVRENTLIEPAKFKFSNNKIEKTIRNDFSFLK</sequence>
<feature type="compositionally biased region" description="Polar residues" evidence="2">
    <location>
        <begin position="40"/>
        <end position="54"/>
    </location>
</feature>
<evidence type="ECO:0000256" key="3">
    <source>
        <dbReference type="SAM" id="SignalP"/>
    </source>
</evidence>
<feature type="chain" id="PRO_5001581527" evidence="3">
    <location>
        <begin position="26"/>
        <end position="522"/>
    </location>
</feature>
<organism evidence="4 5">
    <name type="scientific">Mycoplasmopsis californica</name>
    <dbReference type="NCBI Taxonomy" id="2113"/>
    <lineage>
        <taxon>Bacteria</taxon>
        <taxon>Bacillati</taxon>
        <taxon>Mycoplasmatota</taxon>
        <taxon>Mycoplasmoidales</taxon>
        <taxon>Metamycoplasmataceae</taxon>
        <taxon>Mycoplasmopsis</taxon>
    </lineage>
</organism>
<feature type="compositionally biased region" description="Polar residues" evidence="2">
    <location>
        <begin position="84"/>
        <end position="93"/>
    </location>
</feature>
<dbReference type="Proteomes" id="UP000027088">
    <property type="component" value="Chromosome"/>
</dbReference>
<evidence type="ECO:0000256" key="1">
    <source>
        <dbReference type="SAM" id="Coils"/>
    </source>
</evidence>
<feature type="signal peptide" evidence="3">
    <location>
        <begin position="1"/>
        <end position="25"/>
    </location>
</feature>
<feature type="coiled-coil region" evidence="1">
    <location>
        <begin position="178"/>
        <end position="264"/>
    </location>
</feature>
<dbReference type="EMBL" id="CP007521">
    <property type="protein sequence ID" value="AIA29554.1"/>
    <property type="molecule type" value="Genomic_DNA"/>
</dbReference>
<dbReference type="KEGG" id="mcr:MCFN_02080"/>
<evidence type="ECO:0000313" key="5">
    <source>
        <dbReference type="Proteomes" id="UP000027088"/>
    </source>
</evidence>
<feature type="compositionally biased region" description="Polar residues" evidence="2">
    <location>
        <begin position="62"/>
        <end position="73"/>
    </location>
</feature>
<feature type="compositionally biased region" description="Polar residues" evidence="2">
    <location>
        <begin position="105"/>
        <end position="114"/>
    </location>
</feature>
<keyword evidence="5" id="KW-1185">Reference proteome</keyword>
<dbReference type="PROSITE" id="PS51257">
    <property type="entry name" value="PROKAR_LIPOPROTEIN"/>
    <property type="match status" value="1"/>
</dbReference>
<feature type="compositionally biased region" description="Polar residues" evidence="2">
    <location>
        <begin position="124"/>
        <end position="138"/>
    </location>
</feature>
<keyword evidence="4" id="KW-0449">Lipoprotein</keyword>
<reference evidence="4 5" key="1">
    <citation type="journal article" date="2014" name="Genome Announc.">
        <title>Complete Genome Sequence of the Bovine Mastitis Pathogen Mycoplasma californicum Strain ST-6T (ATCC 33461T).</title>
        <authorList>
            <person name="Calcutt M.J."/>
            <person name="Foecking M.F."/>
            <person name="Fox L.K."/>
        </authorList>
    </citation>
    <scope>NUCLEOTIDE SEQUENCE [LARGE SCALE GENOMIC DNA]</scope>
    <source>
        <strain evidence="4 5">ST-6</strain>
    </source>
</reference>
<gene>
    <name evidence="4" type="ORF">MCFN_02080</name>
</gene>
<accession>A0A059XLZ7</accession>
<evidence type="ECO:0000313" key="4">
    <source>
        <dbReference type="EMBL" id="AIA29554.1"/>
    </source>
</evidence>
<keyword evidence="1" id="KW-0175">Coiled coil</keyword>
<dbReference type="AlphaFoldDB" id="A0A059XLZ7"/>
<evidence type="ECO:0000256" key="2">
    <source>
        <dbReference type="SAM" id="MobiDB-lite"/>
    </source>
</evidence>
<proteinExistence type="predicted"/>
<feature type="region of interest" description="Disordered" evidence="2">
    <location>
        <begin position="31"/>
        <end position="168"/>
    </location>
</feature>
<protein>
    <submittedName>
        <fullName evidence="4">Lipoprotein</fullName>
    </submittedName>
</protein>
<name>A0A059XLZ7_9BACT</name>
<feature type="compositionally biased region" description="Basic and acidic residues" evidence="2">
    <location>
        <begin position="139"/>
        <end position="154"/>
    </location>
</feature>
<dbReference type="RefSeq" id="WP_038561805.1">
    <property type="nucleotide sequence ID" value="NZ_CP007521.1"/>
</dbReference>